<dbReference type="AlphaFoldDB" id="A0A4R6YTW4"/>
<reference evidence="3 4" key="1">
    <citation type="submission" date="2019-03" db="EMBL/GenBank/DDBJ databases">
        <title>Genomic Encyclopedia of Type Strains, Phase IV (KMG-IV): sequencing the most valuable type-strain genomes for metagenomic binning, comparative biology and taxonomic classification.</title>
        <authorList>
            <person name="Goeker M."/>
        </authorList>
    </citation>
    <scope>NUCLEOTIDE SEQUENCE [LARGE SCALE GENOMIC DNA]</scope>
    <source>
        <strain evidence="3 4">DSM 21667</strain>
    </source>
</reference>
<proteinExistence type="predicted"/>
<evidence type="ECO:0000256" key="1">
    <source>
        <dbReference type="SAM" id="MobiDB-lite"/>
    </source>
</evidence>
<comment type="caution">
    <text evidence="3">The sequence shown here is derived from an EMBL/GenBank/DDBJ whole genome shotgun (WGS) entry which is preliminary data.</text>
</comment>
<dbReference type="SUPFAM" id="SSF101874">
    <property type="entry name" value="YceI-like"/>
    <property type="match status" value="1"/>
</dbReference>
<organism evidence="3 4">
    <name type="scientific">Tahibacter aquaticus</name>
    <dbReference type="NCBI Taxonomy" id="520092"/>
    <lineage>
        <taxon>Bacteria</taxon>
        <taxon>Pseudomonadati</taxon>
        <taxon>Pseudomonadota</taxon>
        <taxon>Gammaproteobacteria</taxon>
        <taxon>Lysobacterales</taxon>
        <taxon>Rhodanobacteraceae</taxon>
        <taxon>Tahibacter</taxon>
    </lineage>
</organism>
<evidence type="ECO:0000313" key="3">
    <source>
        <dbReference type="EMBL" id="TDR41660.1"/>
    </source>
</evidence>
<dbReference type="Gene3D" id="2.40.128.110">
    <property type="entry name" value="Lipid/polyisoprenoid-binding, YceI-like"/>
    <property type="match status" value="1"/>
</dbReference>
<dbReference type="Pfam" id="PF04264">
    <property type="entry name" value="YceI"/>
    <property type="match status" value="1"/>
</dbReference>
<dbReference type="Proteomes" id="UP000295293">
    <property type="component" value="Unassembled WGS sequence"/>
</dbReference>
<name>A0A4R6YTW4_9GAMM</name>
<dbReference type="OrthoDB" id="9811006at2"/>
<dbReference type="InterPro" id="IPR036761">
    <property type="entry name" value="TTHA0802/YceI-like_sf"/>
</dbReference>
<keyword evidence="4" id="KW-1185">Reference proteome</keyword>
<gene>
    <name evidence="3" type="ORF">DFR29_110143</name>
</gene>
<feature type="compositionally biased region" description="Polar residues" evidence="1">
    <location>
        <begin position="205"/>
        <end position="215"/>
    </location>
</feature>
<dbReference type="PANTHER" id="PTHR34406">
    <property type="entry name" value="PROTEIN YCEI"/>
    <property type="match status" value="1"/>
</dbReference>
<feature type="domain" description="Lipid/polyisoprenoid-binding YceI-like" evidence="2">
    <location>
        <begin position="23"/>
        <end position="187"/>
    </location>
</feature>
<dbReference type="RefSeq" id="WP_133819735.1">
    <property type="nucleotide sequence ID" value="NZ_SNZH01000010.1"/>
</dbReference>
<evidence type="ECO:0000259" key="2">
    <source>
        <dbReference type="SMART" id="SM00867"/>
    </source>
</evidence>
<sequence>MSLRLLPLSLLLFVLPLRAGETSWRLDPVHTQIQFSIDHQAFNQSLGLFKIRTGALRFDDNDWSTAKLAVDIDSASILLGDAKWEETIRSWRFLDSKRWPLAHYRSLSVEKRAGDSGVIRGELTLHGQTRPLDIAFRLNKLGNDPYSFKRTAGFSATATLKRSDFGMDKVLSVVGDEVQLRLEVAAVRDRDADPDALAPAAAVSTDPQSTDSLPTTPAPDQDGNDGTEKR</sequence>
<feature type="region of interest" description="Disordered" evidence="1">
    <location>
        <begin position="191"/>
        <end position="230"/>
    </location>
</feature>
<dbReference type="SMART" id="SM00867">
    <property type="entry name" value="YceI"/>
    <property type="match status" value="1"/>
</dbReference>
<dbReference type="EMBL" id="SNZH01000010">
    <property type="protein sequence ID" value="TDR41660.1"/>
    <property type="molecule type" value="Genomic_DNA"/>
</dbReference>
<accession>A0A4R6YTW4</accession>
<protein>
    <submittedName>
        <fullName evidence="3">Polyisoprenoid-binding protein YceI</fullName>
    </submittedName>
</protein>
<dbReference type="PANTHER" id="PTHR34406:SF1">
    <property type="entry name" value="PROTEIN YCEI"/>
    <property type="match status" value="1"/>
</dbReference>
<evidence type="ECO:0000313" key="4">
    <source>
        <dbReference type="Proteomes" id="UP000295293"/>
    </source>
</evidence>
<dbReference type="InterPro" id="IPR007372">
    <property type="entry name" value="Lipid/polyisoprenoid-bd_YceI"/>
</dbReference>